<feature type="disulfide bond" description="Redox-active" evidence="3">
    <location>
        <begin position="85"/>
        <end position="89"/>
    </location>
</feature>
<feature type="binding site" evidence="2">
    <location>
        <position position="85"/>
    </location>
    <ligand>
        <name>Cu cation</name>
        <dbReference type="ChEBI" id="CHEBI:23378"/>
    </ligand>
</feature>
<dbReference type="HOGENOM" id="CLU_050131_4_0_2"/>
<dbReference type="OrthoDB" id="27579at2157"/>
<feature type="binding site" evidence="2">
    <location>
        <position position="165"/>
    </location>
    <ligand>
        <name>Cu cation</name>
        <dbReference type="ChEBI" id="CHEBI:23378"/>
    </ligand>
</feature>
<dbReference type="CDD" id="cd02968">
    <property type="entry name" value="SCO"/>
    <property type="match status" value="1"/>
</dbReference>
<keyword evidence="2" id="KW-0186">Copper</keyword>
<keyword evidence="3" id="KW-1015">Disulfide bond</keyword>
<sequence>MRMATILLVLLPVASLAVYYLAFRGTAGQSPADSLGLPQAVYTCYPPGKRPQAYDFNLTDQYGERIALDQLWNRPVLLTFTYTYCPDVCPLVNSLLNRTLPLLGGGVVAVDVTLDPQHDTVQRLAAYSKANHYDWLFLTGPESYLEGIWKAYGVTRIAQQNYIAHSIVFVVIYRGEVLGRVDGMPTSPEQLASFVKTALAGCG</sequence>
<dbReference type="GO" id="GO:0046872">
    <property type="term" value="F:metal ion binding"/>
    <property type="evidence" value="ECO:0007669"/>
    <property type="project" value="UniProtKB-KW"/>
</dbReference>
<keyword evidence="2" id="KW-0479">Metal-binding</keyword>
<dbReference type="InterPro" id="IPR003782">
    <property type="entry name" value="SCO1/SenC"/>
</dbReference>
<dbReference type="SUPFAM" id="SSF52833">
    <property type="entry name" value="Thioredoxin-like"/>
    <property type="match status" value="1"/>
</dbReference>
<dbReference type="Gene3D" id="3.40.30.10">
    <property type="entry name" value="Glutaredoxin"/>
    <property type="match status" value="1"/>
</dbReference>
<organism evidence="4 5">
    <name type="scientific">Thermoproteus uzoniensis (strain 768-20)</name>
    <dbReference type="NCBI Taxonomy" id="999630"/>
    <lineage>
        <taxon>Archaea</taxon>
        <taxon>Thermoproteota</taxon>
        <taxon>Thermoprotei</taxon>
        <taxon>Thermoproteales</taxon>
        <taxon>Thermoproteaceae</taxon>
        <taxon>Thermoproteus</taxon>
    </lineage>
</organism>
<reference evidence="4 5" key="1">
    <citation type="journal article" date="2011" name="J. Bacteriol.">
        <title>Complete genome sequence of the thermoacidophilic crenarchaeon Thermoproteus uzoniensis 768-20.</title>
        <authorList>
            <person name="Mardanov A.V."/>
            <person name="Gumerov V.M."/>
            <person name="Beletsky A.V."/>
            <person name="Prokofeva M.I."/>
            <person name="Bonch-Osmolovskaya E.A."/>
            <person name="Ravin N.V."/>
            <person name="Skryabin K.G."/>
        </authorList>
    </citation>
    <scope>NUCLEOTIDE SEQUENCE [LARGE SCALE GENOMIC DNA]</scope>
    <source>
        <strain evidence="4 5">768-20</strain>
    </source>
</reference>
<gene>
    <name evidence="4" type="ordered locus">TUZN_1079</name>
</gene>
<evidence type="ECO:0000313" key="4">
    <source>
        <dbReference type="EMBL" id="AEA12559.1"/>
    </source>
</evidence>
<dbReference type="STRING" id="999630.TUZN_1079"/>
<dbReference type="KEGG" id="tuz:TUZN_1079"/>
<proteinExistence type="inferred from homology"/>
<evidence type="ECO:0000313" key="5">
    <source>
        <dbReference type="Proteomes" id="UP000008138"/>
    </source>
</evidence>
<keyword evidence="5" id="KW-1185">Reference proteome</keyword>
<dbReference type="eggNOG" id="arCOG00313">
    <property type="taxonomic scope" value="Archaea"/>
</dbReference>
<evidence type="ECO:0000256" key="1">
    <source>
        <dbReference type="ARBA" id="ARBA00010996"/>
    </source>
</evidence>
<reference key="2">
    <citation type="submission" date="2011-03" db="EMBL/GenBank/DDBJ databases">
        <title>Complete genome sequence of the thermoacidophilic crenarchaeon Thermoproteus uzoniensis 768-20.</title>
        <authorList>
            <person name="Mardanov A.V."/>
            <person name="Gumerov V.M."/>
            <person name="Beletsky A.V."/>
            <person name="Prokofeva M.I."/>
            <person name="Bonch-Osmolovskaya E.A."/>
            <person name="Ravin N.V."/>
            <person name="Skryabin K.G."/>
        </authorList>
    </citation>
    <scope>NUCLEOTIDE SEQUENCE</scope>
    <source>
        <strain>768-20</strain>
    </source>
</reference>
<dbReference type="Proteomes" id="UP000008138">
    <property type="component" value="Chromosome"/>
</dbReference>
<dbReference type="GeneID" id="10360608"/>
<evidence type="ECO:0000256" key="2">
    <source>
        <dbReference type="PIRSR" id="PIRSR603782-1"/>
    </source>
</evidence>
<protein>
    <submittedName>
        <fullName evidence="4">Sco1-like protein</fullName>
    </submittedName>
</protein>
<comment type="similarity">
    <text evidence="1">Belongs to the SCO1/2 family.</text>
</comment>
<evidence type="ECO:0000256" key="3">
    <source>
        <dbReference type="PIRSR" id="PIRSR603782-2"/>
    </source>
</evidence>
<dbReference type="AlphaFoldDB" id="F2L077"/>
<feature type="binding site" evidence="2">
    <location>
        <position position="89"/>
    </location>
    <ligand>
        <name>Cu cation</name>
        <dbReference type="ChEBI" id="CHEBI:23378"/>
    </ligand>
</feature>
<accession>F2L077</accession>
<dbReference type="InterPro" id="IPR036249">
    <property type="entry name" value="Thioredoxin-like_sf"/>
</dbReference>
<dbReference type="PANTHER" id="PTHR12151:SF25">
    <property type="entry name" value="LINALOOL DEHYDRATASE_ISOMERASE DOMAIN-CONTAINING PROTEIN"/>
    <property type="match status" value="1"/>
</dbReference>
<dbReference type="PANTHER" id="PTHR12151">
    <property type="entry name" value="ELECTRON TRANSPORT PROTIN SCO1/SENC FAMILY MEMBER"/>
    <property type="match status" value="1"/>
</dbReference>
<dbReference type="RefSeq" id="WP_013679895.1">
    <property type="nucleotide sequence ID" value="NC_015315.1"/>
</dbReference>
<dbReference type="EMBL" id="CP002590">
    <property type="protein sequence ID" value="AEA12559.1"/>
    <property type="molecule type" value="Genomic_DNA"/>
</dbReference>
<dbReference type="Pfam" id="PF02630">
    <property type="entry name" value="SCO1-SenC"/>
    <property type="match status" value="1"/>
</dbReference>
<name>F2L077_THEU7</name>